<keyword evidence="5" id="KW-0442">Lipid degradation</keyword>
<evidence type="ECO:0000256" key="1">
    <source>
        <dbReference type="ARBA" id="ARBA00000798"/>
    </source>
</evidence>
<keyword evidence="4" id="KW-0378">Hydrolase</keyword>
<keyword evidence="10" id="KW-1185">Reference proteome</keyword>
<evidence type="ECO:0000256" key="5">
    <source>
        <dbReference type="ARBA" id="ARBA00022963"/>
    </source>
</evidence>
<evidence type="ECO:0000256" key="4">
    <source>
        <dbReference type="ARBA" id="ARBA00022801"/>
    </source>
</evidence>
<comment type="caution">
    <text evidence="9">The sequence shown here is derived from an EMBL/GenBank/DDBJ whole genome shotgun (WGS) entry which is preliminary data.</text>
</comment>
<dbReference type="InterPro" id="IPR015679">
    <property type="entry name" value="PLipase_D_fam"/>
</dbReference>
<evidence type="ECO:0000259" key="8">
    <source>
        <dbReference type="PROSITE" id="PS50035"/>
    </source>
</evidence>
<evidence type="ECO:0000313" key="10">
    <source>
        <dbReference type="Proteomes" id="UP001632037"/>
    </source>
</evidence>
<dbReference type="Proteomes" id="UP001632037">
    <property type="component" value="Unassembled WGS sequence"/>
</dbReference>
<dbReference type="AlphaFoldDB" id="A0ABD3FJF9"/>
<reference evidence="9 10" key="1">
    <citation type="submission" date="2024-09" db="EMBL/GenBank/DDBJ databases">
        <title>Genome sequencing and assembly of Phytophthora oleae, isolate VK10A, causative agent of rot of olive drupes.</title>
        <authorList>
            <person name="Conti Taguali S."/>
            <person name="Riolo M."/>
            <person name="La Spada F."/>
            <person name="Cacciola S.O."/>
            <person name="Dionisio G."/>
        </authorList>
    </citation>
    <scope>NUCLEOTIDE SEQUENCE [LARGE SCALE GENOMIC DNA]</scope>
    <source>
        <strain evidence="9 10">VK10A</strain>
    </source>
</reference>
<dbReference type="SUPFAM" id="SSF56024">
    <property type="entry name" value="Phospholipase D/nuclease"/>
    <property type="match status" value="2"/>
</dbReference>
<dbReference type="SMART" id="SM00155">
    <property type="entry name" value="PLDc"/>
    <property type="match status" value="2"/>
</dbReference>
<dbReference type="GO" id="GO:0016042">
    <property type="term" value="P:lipid catabolic process"/>
    <property type="evidence" value="ECO:0007669"/>
    <property type="project" value="UniProtKB-KW"/>
</dbReference>
<accession>A0ABD3FJF9</accession>
<evidence type="ECO:0000256" key="6">
    <source>
        <dbReference type="ARBA" id="ARBA00023098"/>
    </source>
</evidence>
<evidence type="ECO:0000256" key="3">
    <source>
        <dbReference type="ARBA" id="ARBA00022737"/>
    </source>
</evidence>
<dbReference type="PANTHER" id="PTHR18896">
    <property type="entry name" value="PHOSPHOLIPASE D"/>
    <property type="match status" value="1"/>
</dbReference>
<organism evidence="9 10">
    <name type="scientific">Phytophthora oleae</name>
    <dbReference type="NCBI Taxonomy" id="2107226"/>
    <lineage>
        <taxon>Eukaryota</taxon>
        <taxon>Sar</taxon>
        <taxon>Stramenopiles</taxon>
        <taxon>Oomycota</taxon>
        <taxon>Peronosporomycetes</taxon>
        <taxon>Peronosporales</taxon>
        <taxon>Peronosporaceae</taxon>
        <taxon>Phytophthora</taxon>
    </lineage>
</organism>
<dbReference type="Gene3D" id="3.30.870.10">
    <property type="entry name" value="Endonuclease Chain A"/>
    <property type="match status" value="2"/>
</dbReference>
<gene>
    <name evidence="9" type="ORF">V7S43_008788</name>
</gene>
<proteinExistence type="predicted"/>
<evidence type="ECO:0000256" key="2">
    <source>
        <dbReference type="ARBA" id="ARBA00012027"/>
    </source>
</evidence>
<dbReference type="Pfam" id="PF13091">
    <property type="entry name" value="PLDc_2"/>
    <property type="match status" value="1"/>
</dbReference>
<dbReference type="EMBL" id="JBIMZQ010000018">
    <property type="protein sequence ID" value="KAL3665990.1"/>
    <property type="molecule type" value="Genomic_DNA"/>
</dbReference>
<protein>
    <recommendedName>
        <fullName evidence="2">phospholipase D</fullName>
        <ecNumber evidence="2">3.1.4.4</ecNumber>
    </recommendedName>
</protein>
<keyword evidence="3" id="KW-0677">Repeat</keyword>
<dbReference type="GO" id="GO:0004630">
    <property type="term" value="F:phospholipase D activity"/>
    <property type="evidence" value="ECO:0007669"/>
    <property type="project" value="UniProtKB-EC"/>
</dbReference>
<feature type="signal peptide" evidence="7">
    <location>
        <begin position="1"/>
        <end position="24"/>
    </location>
</feature>
<dbReference type="EC" id="3.1.4.4" evidence="2"/>
<feature type="domain" description="PLD phosphodiesterase" evidence="8">
    <location>
        <begin position="431"/>
        <end position="458"/>
    </location>
</feature>
<dbReference type="InterPro" id="IPR001736">
    <property type="entry name" value="PLipase_D/transphosphatidylase"/>
</dbReference>
<evidence type="ECO:0000256" key="7">
    <source>
        <dbReference type="SAM" id="SignalP"/>
    </source>
</evidence>
<name>A0ABD3FJF9_9STRA</name>
<keyword evidence="7" id="KW-0732">Signal</keyword>
<dbReference type="InterPro" id="IPR025202">
    <property type="entry name" value="PLD-like_dom"/>
</dbReference>
<evidence type="ECO:0000313" key="9">
    <source>
        <dbReference type="EMBL" id="KAL3665990.1"/>
    </source>
</evidence>
<comment type="catalytic activity">
    <reaction evidence="1">
        <text>a 1,2-diacyl-sn-glycero-3-phosphocholine + H2O = a 1,2-diacyl-sn-glycero-3-phosphate + choline + H(+)</text>
        <dbReference type="Rhea" id="RHEA:14445"/>
        <dbReference type="ChEBI" id="CHEBI:15354"/>
        <dbReference type="ChEBI" id="CHEBI:15377"/>
        <dbReference type="ChEBI" id="CHEBI:15378"/>
        <dbReference type="ChEBI" id="CHEBI:57643"/>
        <dbReference type="ChEBI" id="CHEBI:58608"/>
        <dbReference type="EC" id="3.1.4.4"/>
    </reaction>
</comment>
<sequence length="562" mass="63026">MFQTFKNPVIFILLVSVTPRFSSAFSFESLFGKSSASESSVDLAEVTPRQPILEAERWFLTEQELTQSRGGVPRTDMSIYTTGNKVASYTVSNEYFNAVYSDLSSTKKGDRVLLNAWTTALIPLKPDVDPTGAKTGFREVFSGVVERGGSVNILGWANIAGGYMPYNIKARDAINSIPPSPINGAKAIYIFDDRVKLISSQHQKNMVIASSDPEDQPVAYVGGIDLANDRWDTIYHNNSAIRDAGHITYQQKGWVDGHIRIHGPAAKDVAVNFIDRWNSKFLPCRNLKQRLLDFANPKYDNIPPLNYASSNSTANLGNQSVQITRTFSCKYKHYKEFAPKGENSLLQARIKAIKNAKNFIYIEDQYFVLMPELMDALMEVMPRIQRVIVVTKEQTNAFTNAGYIKYLYENVHPLRSKFPKKFAIYTTKAELDLCIHSKFVIIDDVYLSIGSANWNRRSMTADTELNADVVDGETVVSPEGVTVGKLPRDFRIRKFVEMTGLSYDKLDAMTFVEAADRFAVAAVDKATILAPNVVQHHTYFIAITDLMRKISDPQDTCSADDR</sequence>
<dbReference type="PANTHER" id="PTHR18896:SF76">
    <property type="entry name" value="PHOSPHOLIPASE"/>
    <property type="match status" value="1"/>
</dbReference>
<keyword evidence="6" id="KW-0443">Lipid metabolism</keyword>
<dbReference type="PROSITE" id="PS50035">
    <property type="entry name" value="PLD"/>
    <property type="match status" value="1"/>
</dbReference>
<feature type="chain" id="PRO_5044885485" description="phospholipase D" evidence="7">
    <location>
        <begin position="25"/>
        <end position="562"/>
    </location>
</feature>
<dbReference type="CDD" id="cd09105">
    <property type="entry name" value="PLDc_vPLD1_2_like_2"/>
    <property type="match status" value="1"/>
</dbReference>